<evidence type="ECO:0000256" key="2">
    <source>
        <dbReference type="ARBA" id="ARBA00010729"/>
    </source>
</evidence>
<keyword evidence="10" id="KW-0175">Coiled coil</keyword>
<feature type="domain" description="Calponin-homology (CH)" evidence="11">
    <location>
        <begin position="6"/>
        <end position="108"/>
    </location>
</feature>
<comment type="caution">
    <text evidence="13">The sequence shown here is derived from an EMBL/GenBank/DDBJ whole genome shotgun (WGS) entry which is preliminary data.</text>
</comment>
<proteinExistence type="inferred from homology"/>
<reference evidence="13" key="1">
    <citation type="submission" date="2021-09" db="EMBL/GenBank/DDBJ databases">
        <authorList>
            <consortium name="AG Swart"/>
            <person name="Singh M."/>
            <person name="Singh A."/>
            <person name="Seah K."/>
            <person name="Emmerich C."/>
        </authorList>
    </citation>
    <scope>NUCLEOTIDE SEQUENCE</scope>
    <source>
        <strain evidence="13">ATCC30299</strain>
    </source>
</reference>
<dbReference type="PROSITE" id="PS50021">
    <property type="entry name" value="CH"/>
    <property type="match status" value="1"/>
</dbReference>
<evidence type="ECO:0000256" key="10">
    <source>
        <dbReference type="SAM" id="Coils"/>
    </source>
</evidence>
<evidence type="ECO:0000259" key="11">
    <source>
        <dbReference type="PROSITE" id="PS50021"/>
    </source>
</evidence>
<dbReference type="Proteomes" id="UP001162131">
    <property type="component" value="Unassembled WGS sequence"/>
</dbReference>
<dbReference type="InterPro" id="IPR001715">
    <property type="entry name" value="CH_dom"/>
</dbReference>
<organism evidence="13 14">
    <name type="scientific">Blepharisma stoltei</name>
    <dbReference type="NCBI Taxonomy" id="1481888"/>
    <lineage>
        <taxon>Eukaryota</taxon>
        <taxon>Sar</taxon>
        <taxon>Alveolata</taxon>
        <taxon>Ciliophora</taxon>
        <taxon>Postciliodesmatophora</taxon>
        <taxon>Heterotrichea</taxon>
        <taxon>Heterotrichida</taxon>
        <taxon>Blepharismidae</taxon>
        <taxon>Blepharisma</taxon>
    </lineage>
</organism>
<gene>
    <name evidence="13" type="ORF">BSTOLATCC_MIC63827</name>
</gene>
<keyword evidence="5 9" id="KW-0493">Microtubule</keyword>
<evidence type="ECO:0000256" key="3">
    <source>
        <dbReference type="ARBA" id="ARBA00022490"/>
    </source>
</evidence>
<accession>A0AAU9KAW3</accession>
<dbReference type="Pfam" id="PF00307">
    <property type="entry name" value="CH"/>
    <property type="match status" value="1"/>
</dbReference>
<name>A0AAU9KAW3_9CILI</name>
<dbReference type="Gene3D" id="1.20.5.1430">
    <property type="match status" value="1"/>
</dbReference>
<dbReference type="InterPro" id="IPR004953">
    <property type="entry name" value="EB1_C"/>
</dbReference>
<dbReference type="Pfam" id="PF03271">
    <property type="entry name" value="EB1"/>
    <property type="match status" value="1"/>
</dbReference>
<evidence type="ECO:0000313" key="14">
    <source>
        <dbReference type="Proteomes" id="UP001162131"/>
    </source>
</evidence>
<evidence type="ECO:0000313" key="13">
    <source>
        <dbReference type="EMBL" id="CAG9335351.1"/>
    </source>
</evidence>
<dbReference type="InterPro" id="IPR036133">
    <property type="entry name" value="EB1_C_sf"/>
</dbReference>
<dbReference type="InterPro" id="IPR027328">
    <property type="entry name" value="MAPRE"/>
</dbReference>
<comment type="similarity">
    <text evidence="2">Belongs to the MAPRE family.</text>
</comment>
<keyword evidence="6" id="KW-0498">Mitosis</keyword>
<dbReference type="EMBL" id="CAJZBQ010000062">
    <property type="protein sequence ID" value="CAG9335351.1"/>
    <property type="molecule type" value="Genomic_DNA"/>
</dbReference>
<sequence length="249" mass="28953">MKKSGKMGRLELLGWINELMETDYPRIEALSDGIAYAQVLDLLYPKIVPLSKLTFNPRSEEDNAKNLRIVDDVLHRIKAKKTIDPLKLSRSKFPDNMEFAQWLFQHFLQMKDTVKGRYPAYAKRLEAYKKQRKIPPERTNFDLQMSSHLIPNEPLVDSSDASPASPDLNQQRLNQLRDLVLSLEQELTNQVSNYKLLQEDIAQVEEERNFYFNKLRQIELLCQNDTSETSRELIDIISAVPEEFLKAQG</sequence>
<dbReference type="Gene3D" id="1.10.418.10">
    <property type="entry name" value="Calponin-like domain"/>
    <property type="match status" value="1"/>
</dbReference>
<evidence type="ECO:0000256" key="1">
    <source>
        <dbReference type="ARBA" id="ARBA00004245"/>
    </source>
</evidence>
<keyword evidence="3" id="KW-0963">Cytoplasm</keyword>
<dbReference type="AlphaFoldDB" id="A0AAU9KAW3"/>
<dbReference type="GO" id="GO:0008017">
    <property type="term" value="F:microtubule binding"/>
    <property type="evidence" value="ECO:0007669"/>
    <property type="project" value="InterPro"/>
</dbReference>
<keyword evidence="7" id="KW-0206">Cytoskeleton</keyword>
<dbReference type="PROSITE" id="PS51230">
    <property type="entry name" value="EB1_C"/>
    <property type="match status" value="1"/>
</dbReference>
<feature type="domain" description="EB1 C-terminal" evidence="12">
    <location>
        <begin position="179"/>
        <end position="249"/>
    </location>
</feature>
<evidence type="ECO:0000256" key="7">
    <source>
        <dbReference type="ARBA" id="ARBA00023212"/>
    </source>
</evidence>
<keyword evidence="8" id="KW-0131">Cell cycle</keyword>
<evidence type="ECO:0000256" key="6">
    <source>
        <dbReference type="ARBA" id="ARBA00022776"/>
    </source>
</evidence>
<evidence type="ECO:0000259" key="12">
    <source>
        <dbReference type="PROSITE" id="PS51230"/>
    </source>
</evidence>
<evidence type="ECO:0000256" key="9">
    <source>
        <dbReference type="PROSITE-ProRule" id="PRU00576"/>
    </source>
</evidence>
<dbReference type="GO" id="GO:0051301">
    <property type="term" value="P:cell division"/>
    <property type="evidence" value="ECO:0007669"/>
    <property type="project" value="UniProtKB-KW"/>
</dbReference>
<evidence type="ECO:0000256" key="5">
    <source>
        <dbReference type="ARBA" id="ARBA00022701"/>
    </source>
</evidence>
<dbReference type="PANTHER" id="PTHR10623">
    <property type="entry name" value="MICROTUBULE-ASSOCIATED PROTEIN RP/EB FAMILY MEMBER"/>
    <property type="match status" value="1"/>
</dbReference>
<evidence type="ECO:0000256" key="4">
    <source>
        <dbReference type="ARBA" id="ARBA00022618"/>
    </source>
</evidence>
<dbReference type="GO" id="GO:0005874">
    <property type="term" value="C:microtubule"/>
    <property type="evidence" value="ECO:0007669"/>
    <property type="project" value="UniProtKB-KW"/>
</dbReference>
<comment type="subcellular location">
    <subcellularLocation>
        <location evidence="1">Cytoplasm</location>
        <location evidence="1">Cytoskeleton</location>
    </subcellularLocation>
</comment>
<protein>
    <submittedName>
        <fullName evidence="13">Uncharacterized protein</fullName>
    </submittedName>
</protein>
<dbReference type="SUPFAM" id="SSF47576">
    <property type="entry name" value="Calponin-homology domain, CH-domain"/>
    <property type="match status" value="1"/>
</dbReference>
<evidence type="ECO:0000256" key="8">
    <source>
        <dbReference type="ARBA" id="ARBA00023306"/>
    </source>
</evidence>
<dbReference type="SUPFAM" id="SSF140612">
    <property type="entry name" value="EB1 dimerisation domain-like"/>
    <property type="match status" value="1"/>
</dbReference>
<dbReference type="InterPro" id="IPR036872">
    <property type="entry name" value="CH_dom_sf"/>
</dbReference>
<keyword evidence="4" id="KW-0132">Cell division</keyword>
<keyword evidence="14" id="KW-1185">Reference proteome</keyword>
<feature type="coiled-coil region" evidence="10">
    <location>
        <begin position="173"/>
        <end position="221"/>
    </location>
</feature>